<proteinExistence type="predicted"/>
<protein>
    <submittedName>
        <fullName evidence="1">Uncharacterized protein</fullName>
    </submittedName>
</protein>
<dbReference type="AlphaFoldDB" id="A0A831U0C9"/>
<reference evidence="1" key="1">
    <citation type="journal article" date="2020" name="mSystems">
        <title>Genome- and Community-Level Interaction Insights into Carbon Utilization and Element Cycling Functions of Hydrothermarchaeota in Hydrothermal Sediment.</title>
        <authorList>
            <person name="Zhou Z."/>
            <person name="Liu Y."/>
            <person name="Xu W."/>
            <person name="Pan J."/>
            <person name="Luo Z.H."/>
            <person name="Li M."/>
        </authorList>
    </citation>
    <scope>NUCLEOTIDE SEQUENCE [LARGE SCALE GENOMIC DNA]</scope>
    <source>
        <strain evidence="1">SpSt-349</strain>
    </source>
</reference>
<evidence type="ECO:0000313" key="1">
    <source>
        <dbReference type="EMBL" id="HEN41774.1"/>
    </source>
</evidence>
<gene>
    <name evidence="1" type="ORF">ENQ87_05250</name>
</gene>
<organism evidence="1">
    <name type="scientific">Geobacter metallireducens</name>
    <dbReference type="NCBI Taxonomy" id="28232"/>
    <lineage>
        <taxon>Bacteria</taxon>
        <taxon>Pseudomonadati</taxon>
        <taxon>Thermodesulfobacteriota</taxon>
        <taxon>Desulfuromonadia</taxon>
        <taxon>Geobacterales</taxon>
        <taxon>Geobacteraceae</taxon>
        <taxon>Geobacter</taxon>
    </lineage>
</organism>
<name>A0A831U0C9_GEOME</name>
<accession>A0A831U0C9</accession>
<comment type="caution">
    <text evidence="1">The sequence shown here is derived from an EMBL/GenBank/DDBJ whole genome shotgun (WGS) entry which is preliminary data.</text>
</comment>
<sequence>MCGSKHHDRHLCSRQNNMELLASNAARVECGHCGGRSVSPGDVCDPVALPSIGRVSDCSDFLD</sequence>
<dbReference type="EMBL" id="DSOV01000018">
    <property type="protein sequence ID" value="HEN41774.1"/>
    <property type="molecule type" value="Genomic_DNA"/>
</dbReference>